<dbReference type="PANTHER" id="PTHR22872">
    <property type="entry name" value="BTK-BINDING PROTEIN-RELATED"/>
    <property type="match status" value="1"/>
</dbReference>
<feature type="domain" description="RCC1-like" evidence="23">
    <location>
        <begin position="35"/>
        <end position="291"/>
    </location>
</feature>
<accession>A0A556V7G1</accession>
<keyword evidence="19" id="KW-0844">Vision</keyword>
<evidence type="ECO:0000256" key="13">
    <source>
        <dbReference type="ARBA" id="ARBA00023034"/>
    </source>
</evidence>
<dbReference type="FunFam" id="2.130.10.30:FF:000013">
    <property type="entry name" value="Retinitis pigmentosa GTPase regulator isoform 1"/>
    <property type="match status" value="1"/>
</dbReference>
<evidence type="ECO:0000256" key="4">
    <source>
        <dbReference type="ARBA" id="ARBA00004611"/>
    </source>
</evidence>
<dbReference type="AlphaFoldDB" id="A0A556V7G1"/>
<evidence type="ECO:0000313" key="25">
    <source>
        <dbReference type="Proteomes" id="UP000319801"/>
    </source>
</evidence>
<dbReference type="EMBL" id="VCAZ01000145">
    <property type="protein sequence ID" value="TSY13811.1"/>
    <property type="molecule type" value="Genomic_DNA"/>
</dbReference>
<evidence type="ECO:0000256" key="6">
    <source>
        <dbReference type="ARBA" id="ARBA00022490"/>
    </source>
</evidence>
<evidence type="ECO:0000256" key="12">
    <source>
        <dbReference type="ARBA" id="ARBA00022846"/>
    </source>
</evidence>
<evidence type="ECO:0000256" key="19">
    <source>
        <dbReference type="ARBA" id="ARBA00023305"/>
    </source>
</evidence>
<evidence type="ECO:0000256" key="17">
    <source>
        <dbReference type="ARBA" id="ARBA00023288"/>
    </source>
</evidence>
<dbReference type="GO" id="GO:0005085">
    <property type="term" value="F:guanyl-nucleotide exchange factor activity"/>
    <property type="evidence" value="ECO:0007669"/>
    <property type="project" value="UniProtKB-KW"/>
</dbReference>
<evidence type="ECO:0000256" key="9">
    <source>
        <dbReference type="ARBA" id="ARBA00022658"/>
    </source>
</evidence>
<keyword evidence="25" id="KW-1185">Reference proteome</keyword>
<evidence type="ECO:0000256" key="3">
    <source>
        <dbReference type="ARBA" id="ARBA00004555"/>
    </source>
</evidence>
<dbReference type="Proteomes" id="UP000319801">
    <property type="component" value="Unassembled WGS sequence"/>
</dbReference>
<feature type="repeat" description="RCC1" evidence="21">
    <location>
        <begin position="315"/>
        <end position="368"/>
    </location>
</feature>
<evidence type="ECO:0000256" key="7">
    <source>
        <dbReference type="ARBA" id="ARBA00022553"/>
    </source>
</evidence>
<evidence type="ECO:0000256" key="8">
    <source>
        <dbReference type="ARBA" id="ARBA00022606"/>
    </source>
</evidence>
<feature type="compositionally biased region" description="Acidic residues" evidence="22">
    <location>
        <begin position="940"/>
        <end position="954"/>
    </location>
</feature>
<dbReference type="InterPro" id="IPR000408">
    <property type="entry name" value="Reg_chr_condens"/>
</dbReference>
<dbReference type="GO" id="GO:0005813">
    <property type="term" value="C:centrosome"/>
    <property type="evidence" value="ECO:0007669"/>
    <property type="project" value="UniProtKB-SubCell"/>
</dbReference>
<keyword evidence="13" id="KW-0333">Golgi apparatus</keyword>
<comment type="subcellular location">
    <subcellularLocation>
        <location evidence="1">Cytoplasm</location>
        <location evidence="1">Cytoskeleton</location>
        <location evidence="1">Cilium basal body</location>
    </subcellularLocation>
    <subcellularLocation>
        <location evidence="4">Cytoplasm</location>
        <location evidence="4">Cytoskeleton</location>
        <location evidence="4">Flagellum axoneme</location>
    </subcellularLocation>
    <subcellularLocation>
        <location evidence="2">Cytoplasm</location>
        <location evidence="2">Cytoskeleton</location>
        <location evidence="2">Microtubule organizing center</location>
        <location evidence="2">Centrosome</location>
    </subcellularLocation>
    <subcellularLocation>
        <location evidence="3">Golgi apparatus</location>
    </subcellularLocation>
</comment>
<feature type="compositionally biased region" description="Basic and acidic residues" evidence="22">
    <location>
        <begin position="878"/>
        <end position="899"/>
    </location>
</feature>
<feature type="compositionally biased region" description="Basic and acidic residues" evidence="22">
    <location>
        <begin position="912"/>
        <end position="939"/>
    </location>
</feature>
<feature type="repeat" description="RCC1" evidence="21">
    <location>
        <begin position="107"/>
        <end position="159"/>
    </location>
</feature>
<feature type="region of interest" description="Disordered" evidence="22">
    <location>
        <begin position="874"/>
        <end position="1229"/>
    </location>
</feature>
<keyword evidence="6" id="KW-0963">Cytoplasm</keyword>
<feature type="compositionally biased region" description="Basic and acidic residues" evidence="22">
    <location>
        <begin position="1087"/>
        <end position="1099"/>
    </location>
</feature>
<evidence type="ECO:0000256" key="18">
    <source>
        <dbReference type="ARBA" id="ARBA00023289"/>
    </source>
</evidence>
<feature type="compositionally biased region" description="Polar residues" evidence="22">
    <location>
        <begin position="830"/>
        <end position="852"/>
    </location>
</feature>
<keyword evidence="17" id="KW-0449">Lipoprotein</keyword>
<organism evidence="24 25">
    <name type="scientific">Bagarius yarrelli</name>
    <name type="common">Goonch</name>
    <name type="synonym">Bagrus yarrelli</name>
    <dbReference type="NCBI Taxonomy" id="175774"/>
    <lineage>
        <taxon>Eukaryota</taxon>
        <taxon>Metazoa</taxon>
        <taxon>Chordata</taxon>
        <taxon>Craniata</taxon>
        <taxon>Vertebrata</taxon>
        <taxon>Euteleostomi</taxon>
        <taxon>Actinopterygii</taxon>
        <taxon>Neopterygii</taxon>
        <taxon>Teleostei</taxon>
        <taxon>Ostariophysi</taxon>
        <taxon>Siluriformes</taxon>
        <taxon>Sisoridae</taxon>
        <taxon>Sisorinae</taxon>
        <taxon>Bagarius</taxon>
    </lineage>
</organism>
<feature type="compositionally biased region" description="Acidic residues" evidence="22">
    <location>
        <begin position="1063"/>
        <end position="1085"/>
    </location>
</feature>
<feature type="region of interest" description="Disordered" evidence="22">
    <location>
        <begin position="393"/>
        <end position="419"/>
    </location>
</feature>
<dbReference type="GO" id="GO:0030030">
    <property type="term" value="P:cell projection organization"/>
    <property type="evidence" value="ECO:0007669"/>
    <property type="project" value="UniProtKB-KW"/>
</dbReference>
<dbReference type="Gene3D" id="2.130.10.30">
    <property type="entry name" value="Regulator of chromosome condensation 1/beta-lactamase-inhibitor protein II"/>
    <property type="match status" value="1"/>
</dbReference>
<dbReference type="PRINTS" id="PR00633">
    <property type="entry name" value="RCCNDNSATION"/>
</dbReference>
<evidence type="ECO:0000313" key="24">
    <source>
        <dbReference type="EMBL" id="TSY13811.1"/>
    </source>
</evidence>
<evidence type="ECO:0000259" key="23">
    <source>
        <dbReference type="Pfam" id="PF25390"/>
    </source>
</evidence>
<feature type="repeat" description="RCC1" evidence="21">
    <location>
        <begin position="210"/>
        <end position="262"/>
    </location>
</feature>
<dbReference type="PROSITE" id="PS00626">
    <property type="entry name" value="RCC1_2"/>
    <property type="match status" value="3"/>
</dbReference>
<dbReference type="InterPro" id="IPR058923">
    <property type="entry name" value="RCC1-like_dom"/>
</dbReference>
<feature type="compositionally biased region" description="Acidic residues" evidence="22">
    <location>
        <begin position="1158"/>
        <end position="1213"/>
    </location>
</feature>
<keyword evidence="11" id="KW-0970">Cilium biogenesis/degradation</keyword>
<dbReference type="GO" id="GO:0005794">
    <property type="term" value="C:Golgi apparatus"/>
    <property type="evidence" value="ECO:0007669"/>
    <property type="project" value="UniProtKB-SubCell"/>
</dbReference>
<feature type="region of interest" description="Disordered" evidence="22">
    <location>
        <begin position="830"/>
        <end position="855"/>
    </location>
</feature>
<keyword evidence="18" id="KW-0636">Prenylation</keyword>
<evidence type="ECO:0000256" key="20">
    <source>
        <dbReference type="ARBA" id="ARBA00073293"/>
    </source>
</evidence>
<feature type="compositionally biased region" description="Polar residues" evidence="22">
    <location>
        <begin position="745"/>
        <end position="755"/>
    </location>
</feature>
<feature type="compositionally biased region" description="Polar residues" evidence="22">
    <location>
        <begin position="450"/>
        <end position="470"/>
    </location>
</feature>
<evidence type="ECO:0000256" key="1">
    <source>
        <dbReference type="ARBA" id="ARBA00004120"/>
    </source>
</evidence>
<reference evidence="24 25" key="1">
    <citation type="journal article" date="2019" name="Genome Biol. Evol.">
        <title>Whole-Genome Sequencing of the Giant Devil Catfish, Bagarius yarrelli.</title>
        <authorList>
            <person name="Jiang W."/>
            <person name="Lv Y."/>
            <person name="Cheng L."/>
            <person name="Yang K."/>
            <person name="Chao B."/>
            <person name="Wang X."/>
            <person name="Li Y."/>
            <person name="Pan X."/>
            <person name="You X."/>
            <person name="Zhang Y."/>
            <person name="Yang J."/>
            <person name="Li J."/>
            <person name="Zhang X."/>
            <person name="Liu S."/>
            <person name="Sun C."/>
            <person name="Yang J."/>
            <person name="Shi Q."/>
        </authorList>
    </citation>
    <scope>NUCLEOTIDE SEQUENCE [LARGE SCALE GENOMIC DNA]</scope>
    <source>
        <strain evidence="24">JWS20170419001</strain>
        <tissue evidence="24">Muscle</tissue>
    </source>
</reference>
<feature type="repeat" description="RCC1" evidence="21">
    <location>
        <begin position="160"/>
        <end position="209"/>
    </location>
</feature>
<dbReference type="InterPro" id="IPR051625">
    <property type="entry name" value="Signaling_Regulatory_Domain"/>
</dbReference>
<keyword evidence="9" id="KW-0344">Guanine-nucleotide releasing factor</keyword>
<evidence type="ECO:0000256" key="22">
    <source>
        <dbReference type="SAM" id="MobiDB-lite"/>
    </source>
</evidence>
<comment type="caution">
    <text evidence="24">The sequence shown here is derived from an EMBL/GenBank/DDBJ whole genome shotgun (WGS) entry which is preliminary data.</text>
</comment>
<keyword evidence="10" id="KW-0677">Repeat</keyword>
<dbReference type="InterPro" id="IPR009091">
    <property type="entry name" value="RCC1/BLIP-II"/>
</dbReference>
<evidence type="ECO:0000256" key="11">
    <source>
        <dbReference type="ARBA" id="ARBA00022794"/>
    </source>
</evidence>
<keyword evidence="15" id="KW-0206">Cytoskeleton</keyword>
<feature type="compositionally biased region" description="Basic and acidic residues" evidence="22">
    <location>
        <begin position="1011"/>
        <end position="1032"/>
    </location>
</feature>
<dbReference type="Pfam" id="PF00415">
    <property type="entry name" value="RCC1"/>
    <property type="match status" value="1"/>
</dbReference>
<sequence length="1229" mass="136566">MAGETEDEIPETGAVFTFGKSKFADNIPSKFWLKNDVPLKLACGDEHTALITENGKLFMFGSNNWGQLGLGEKISVNKPTCVKALKSEKVKLVACGRTHTLVYTSCGNLYAAGGNNEGQLGLGDYVERTSFQLVEFFTKHGPVKMLAAGSNTSAAITQDGKLYVWGDNSEGQIGLGEEEGTSTPRKLDIGKQVTWISCGYYHSAFVTEDGALFSFGERDSGKLGLGSSQLPNHRVPQQVEGICEPVLQVACGGSHTLALTEKHLYSFGLGQFGQLGHGTFTFETLIPKEVEHFRKGRVKHIACGENYSAVLTESELLYTFGDGRHGKLALGDEYFANQFKPTLCPRFLKYHVQAVTCGGCHMVVLAKPRLSSEVILEDNDVTEDHLEKLLRESESRNSLNRSLSARDRRRERERSPEQFGIMFRSLPPLSSGHLNVSLPASSQTLRSQLNKRTTNGFPRNGLLSSTGNLTEEQEQVDGRTPVKNYRDNESVKDLGETAELFNLTHAMKMDPAEKTTTLCPVQKRKKVKAGGKCNKVVEQLTKDPGADHRWAGLMSSTALPTGLLSHSGKSQFGESQLPRILHQSSESTGVDSDKGTVVKKSKIVRQTVRRHRAKSESQTKCKPDSQSKLIKIKPKAKVNSDQDDVQKYEVEEHLSNLKGIETKNGKEAYQLEEKSKGVRQGGLDLKARSLKKRQQQVAKEEFLARITQVKPIPAESDVKFEEVESKAVAVQNNSLDIEQEVQDWDMSSSGEQYNRVQVAPRKTQSTDPECNIKKTKGFKAADSISSPSENTLPSSLIEVTSLIQDLPIESPAHLLKEVAFSNILSRAPSFNSSQTGASQNSLDKQTLSNTASIYEDPDRKVSKRLAVTINVKPVPAASDKETERTNEKTEEVESGKEEFGQVSLAWGQGITDTEKDGKNGVKSVKEEIKCVETKPKKEEESDTESEEELEDDEEVSKNVEQEEKKSRMNYNKEKKDKDSEVSEEKEKTESIHGEEDNSEEESGNESEGETGSEKEEQVSKQGTKESKAGQEKSEEEENGSVVGQKESKEEEGEESAAEKEEEKDSEAEKEEEEESEAGKEEEGESEAGMKEAIENKAGKEEEEESEAGKVKGEKEVEDNEEEGEESEEDGEEGEEERKEEGEVMEEEGKESKARWEKSEEEEESEAGQEESEPEEEKIEGEEGESETENEESEKEEEEESETDKEESEGDDEESEHKIRRKKRGRRRRE</sequence>
<evidence type="ECO:0000256" key="2">
    <source>
        <dbReference type="ARBA" id="ARBA00004300"/>
    </source>
</evidence>
<feature type="region of interest" description="Disordered" evidence="22">
    <location>
        <begin position="450"/>
        <end position="483"/>
    </location>
</feature>
<dbReference type="Pfam" id="PF25390">
    <property type="entry name" value="WD40_RLD"/>
    <property type="match status" value="1"/>
</dbReference>
<feature type="region of interest" description="Disordered" evidence="22">
    <location>
        <begin position="745"/>
        <end position="770"/>
    </location>
</feature>
<feature type="repeat" description="RCC1" evidence="21">
    <location>
        <begin position="262"/>
        <end position="314"/>
    </location>
</feature>
<feature type="compositionally biased region" description="Acidic residues" evidence="22">
    <location>
        <begin position="996"/>
        <end position="1010"/>
    </location>
</feature>
<dbReference type="SUPFAM" id="SSF50985">
    <property type="entry name" value="RCC1/BLIP-II"/>
    <property type="match status" value="1"/>
</dbReference>
<feature type="compositionally biased region" description="Basic and acidic residues" evidence="22">
    <location>
        <begin position="955"/>
        <end position="995"/>
    </location>
</feature>
<keyword evidence="16" id="KW-0966">Cell projection</keyword>
<evidence type="ECO:0000256" key="14">
    <source>
        <dbReference type="ARBA" id="ARBA00023069"/>
    </source>
</evidence>
<dbReference type="GO" id="GO:0007601">
    <property type="term" value="P:visual perception"/>
    <property type="evidence" value="ECO:0007669"/>
    <property type="project" value="UniProtKB-KW"/>
</dbReference>
<dbReference type="PROSITE" id="PS50012">
    <property type="entry name" value="RCC1_3"/>
    <property type="match status" value="6"/>
</dbReference>
<feature type="repeat" description="RCC1" evidence="21">
    <location>
        <begin position="55"/>
        <end position="106"/>
    </location>
</feature>
<protein>
    <recommendedName>
        <fullName evidence="20">X-linked retinitis pigmentosa GTPase regulator</fullName>
    </recommendedName>
</protein>
<evidence type="ECO:0000256" key="16">
    <source>
        <dbReference type="ARBA" id="ARBA00023273"/>
    </source>
</evidence>
<gene>
    <name evidence="24" type="ORF">Baya_14034</name>
</gene>
<keyword evidence="12" id="KW-0282">Flagellum</keyword>
<proteinExistence type="predicted"/>
<evidence type="ECO:0000256" key="5">
    <source>
        <dbReference type="ARBA" id="ARBA00022481"/>
    </source>
</evidence>
<dbReference type="OrthoDB" id="10253607at2759"/>
<evidence type="ECO:0000256" key="10">
    <source>
        <dbReference type="ARBA" id="ARBA00022737"/>
    </source>
</evidence>
<keyword evidence="8" id="KW-0716">Sensory transduction</keyword>
<keyword evidence="5" id="KW-0488">Methylation</keyword>
<dbReference type="GO" id="GO:0005929">
    <property type="term" value="C:cilium"/>
    <property type="evidence" value="ECO:0007669"/>
    <property type="project" value="UniProtKB-ARBA"/>
</dbReference>
<evidence type="ECO:0000256" key="15">
    <source>
        <dbReference type="ARBA" id="ARBA00023212"/>
    </source>
</evidence>
<feature type="compositionally biased region" description="Basic and acidic residues" evidence="22">
    <location>
        <begin position="404"/>
        <end position="416"/>
    </location>
</feature>
<name>A0A556V7G1_BAGYA</name>
<evidence type="ECO:0000256" key="21">
    <source>
        <dbReference type="PROSITE-ProRule" id="PRU00235"/>
    </source>
</evidence>
<feature type="compositionally biased region" description="Basic residues" evidence="22">
    <location>
        <begin position="1217"/>
        <end position="1229"/>
    </location>
</feature>
<keyword evidence="7" id="KW-0597">Phosphoprotein</keyword>
<keyword evidence="14" id="KW-0969">Cilium</keyword>
<dbReference type="PANTHER" id="PTHR22872:SF9">
    <property type="entry name" value="X-LINKED RETINITIS PIGMENTOSA GTPASE REGULATOR"/>
    <property type="match status" value="1"/>
</dbReference>
<feature type="compositionally biased region" description="Acidic residues" evidence="22">
    <location>
        <begin position="1115"/>
        <end position="1134"/>
    </location>
</feature>